<keyword evidence="2 9" id="KW-0813">Transport</keyword>
<evidence type="ECO:0000256" key="7">
    <source>
        <dbReference type="ARBA" id="ARBA00023010"/>
    </source>
</evidence>
<dbReference type="Proteomes" id="UP001139336">
    <property type="component" value="Unassembled WGS sequence"/>
</dbReference>
<dbReference type="GO" id="GO:0043953">
    <property type="term" value="P:protein transport by the Tat complex"/>
    <property type="evidence" value="ECO:0007669"/>
    <property type="project" value="UniProtKB-UniRule"/>
</dbReference>
<dbReference type="PRINTS" id="PR01506">
    <property type="entry name" value="TATBPROTEIN"/>
</dbReference>
<feature type="compositionally biased region" description="Basic and acidic residues" evidence="10">
    <location>
        <begin position="112"/>
        <end position="143"/>
    </location>
</feature>
<evidence type="ECO:0000256" key="1">
    <source>
        <dbReference type="ARBA" id="ARBA00004167"/>
    </source>
</evidence>
<evidence type="ECO:0000256" key="4">
    <source>
        <dbReference type="ARBA" id="ARBA00022692"/>
    </source>
</evidence>
<keyword evidence="6 9" id="KW-1133">Transmembrane helix</keyword>
<keyword evidence="3 9" id="KW-1003">Cell membrane</keyword>
<comment type="subunit">
    <text evidence="9">The Tat system comprises two distinct complexes: a TatABC complex, containing multiple copies of TatA, TatB and TatC subunits, and a separate TatA complex, containing only TatA subunits. Substrates initially bind to the TatABC complex, which probably triggers association of the separate TatA complex to form the active translocon.</text>
</comment>
<keyword evidence="4 9" id="KW-0812">Transmembrane</keyword>
<sequence>MFGIGWPEIICILLLGLIIIGPERLPGVIKDVQAALYAARKAINNAKAELNGEFSDLGADLEEFRQPLSQIARIQRMGPKAAITRALFDDDEDFLDSFDPRKIMKGDTAGEAYRRQAHQQDLRGQEPRPQRDRETPPTQRHDGPGPAAPSGGFSWDDVT</sequence>
<organism evidence="11 12">
    <name type="scientific">Corynebacterium uropygiale</name>
    <dbReference type="NCBI Taxonomy" id="1775911"/>
    <lineage>
        <taxon>Bacteria</taxon>
        <taxon>Bacillati</taxon>
        <taxon>Actinomycetota</taxon>
        <taxon>Actinomycetes</taxon>
        <taxon>Mycobacteriales</taxon>
        <taxon>Corynebacteriaceae</taxon>
        <taxon>Corynebacterium</taxon>
    </lineage>
</organism>
<protein>
    <recommendedName>
        <fullName evidence="9">Sec-independent protein translocase protein TatB</fullName>
    </recommendedName>
</protein>
<dbReference type="HAMAP" id="MF_00237">
    <property type="entry name" value="TatB"/>
    <property type="match status" value="1"/>
</dbReference>
<dbReference type="GO" id="GO:0008320">
    <property type="term" value="F:protein transmembrane transporter activity"/>
    <property type="evidence" value="ECO:0007669"/>
    <property type="project" value="UniProtKB-UniRule"/>
</dbReference>
<evidence type="ECO:0000313" key="12">
    <source>
        <dbReference type="Proteomes" id="UP001139336"/>
    </source>
</evidence>
<dbReference type="GO" id="GO:0033281">
    <property type="term" value="C:TAT protein transport complex"/>
    <property type="evidence" value="ECO:0007669"/>
    <property type="project" value="UniProtKB-UniRule"/>
</dbReference>
<reference evidence="11" key="1">
    <citation type="submission" date="2022-01" db="EMBL/GenBank/DDBJ databases">
        <title>Corynebacterium sp. nov isolated from isolated from the feces of the greater white-fronted geese (Anser albifrons) at Poyang Lake, PR China.</title>
        <authorList>
            <person name="Liu Q."/>
        </authorList>
    </citation>
    <scope>NUCLEOTIDE SEQUENCE</scope>
    <source>
        <strain evidence="11">JCM 32435</strain>
    </source>
</reference>
<dbReference type="EMBL" id="JAKGSI010000003">
    <property type="protein sequence ID" value="MCF4006907.1"/>
    <property type="molecule type" value="Genomic_DNA"/>
</dbReference>
<evidence type="ECO:0000256" key="8">
    <source>
        <dbReference type="ARBA" id="ARBA00023136"/>
    </source>
</evidence>
<comment type="caution">
    <text evidence="11">The sequence shown here is derived from an EMBL/GenBank/DDBJ whole genome shotgun (WGS) entry which is preliminary data.</text>
</comment>
<evidence type="ECO:0000313" key="11">
    <source>
        <dbReference type="EMBL" id="MCF4006907.1"/>
    </source>
</evidence>
<evidence type="ECO:0000256" key="10">
    <source>
        <dbReference type="SAM" id="MobiDB-lite"/>
    </source>
</evidence>
<keyword evidence="5 9" id="KW-0653">Protein transport</keyword>
<name>A0A9X1U7M5_9CORY</name>
<keyword evidence="7 9" id="KW-0811">Translocation</keyword>
<dbReference type="InterPro" id="IPR003369">
    <property type="entry name" value="TatA/B/E"/>
</dbReference>
<dbReference type="Gene3D" id="1.20.5.3310">
    <property type="match status" value="1"/>
</dbReference>
<proteinExistence type="inferred from homology"/>
<evidence type="ECO:0000256" key="6">
    <source>
        <dbReference type="ARBA" id="ARBA00022989"/>
    </source>
</evidence>
<keyword evidence="8 9" id="KW-0472">Membrane</keyword>
<dbReference type="RefSeq" id="WP_236118740.1">
    <property type="nucleotide sequence ID" value="NZ_JAKGSI010000003.1"/>
</dbReference>
<feature type="region of interest" description="Disordered" evidence="10">
    <location>
        <begin position="95"/>
        <end position="159"/>
    </location>
</feature>
<keyword evidence="12" id="KW-1185">Reference proteome</keyword>
<evidence type="ECO:0000256" key="9">
    <source>
        <dbReference type="HAMAP-Rule" id="MF_00237"/>
    </source>
</evidence>
<evidence type="ECO:0000256" key="2">
    <source>
        <dbReference type="ARBA" id="ARBA00022448"/>
    </source>
</evidence>
<evidence type="ECO:0000256" key="5">
    <source>
        <dbReference type="ARBA" id="ARBA00022927"/>
    </source>
</evidence>
<gene>
    <name evidence="9" type="primary">tatB</name>
    <name evidence="11" type="ORF">L1O03_06910</name>
</gene>
<comment type="function">
    <text evidence="9">Part of the twin-arginine translocation (Tat) system that transports large folded proteins containing a characteristic twin-arginine motif in their signal peptide across membranes. Together with TatC, TatB is part of a receptor directly interacting with Tat signal peptides. TatB may form an oligomeric binding site that transiently accommodates folded Tat precursor proteins before their translocation.</text>
</comment>
<accession>A0A9X1U7M5</accession>
<dbReference type="InterPro" id="IPR018448">
    <property type="entry name" value="TatB"/>
</dbReference>
<dbReference type="Pfam" id="PF02416">
    <property type="entry name" value="TatA_B_E"/>
    <property type="match status" value="1"/>
</dbReference>
<comment type="subcellular location">
    <subcellularLocation>
        <location evidence="9">Cell membrane</location>
        <topology evidence="9">Single-pass membrane protein</topology>
    </subcellularLocation>
    <subcellularLocation>
        <location evidence="1">Membrane</location>
        <topology evidence="1">Single-pass membrane protein</topology>
    </subcellularLocation>
</comment>
<evidence type="ECO:0000256" key="3">
    <source>
        <dbReference type="ARBA" id="ARBA00022475"/>
    </source>
</evidence>
<comment type="similarity">
    <text evidence="9">Belongs to the TatB family.</text>
</comment>
<dbReference type="AlphaFoldDB" id="A0A9X1U7M5"/>